<proteinExistence type="predicted"/>
<dbReference type="RefSeq" id="WP_108974729.1">
    <property type="nucleotide sequence ID" value="NZ_BFBB01000003.1"/>
</dbReference>
<evidence type="ECO:0000313" key="1">
    <source>
        <dbReference type="EMBL" id="GBF49660.1"/>
    </source>
</evidence>
<keyword evidence="2" id="KW-1185">Reference proteome</keyword>
<organism evidence="1 2">
    <name type="scientific">Leptospira ryugenii</name>
    <dbReference type="NCBI Taxonomy" id="1917863"/>
    <lineage>
        <taxon>Bacteria</taxon>
        <taxon>Pseudomonadati</taxon>
        <taxon>Spirochaetota</taxon>
        <taxon>Spirochaetia</taxon>
        <taxon>Leptospirales</taxon>
        <taxon>Leptospiraceae</taxon>
        <taxon>Leptospira</taxon>
    </lineage>
</organism>
<evidence type="ECO:0000313" key="2">
    <source>
        <dbReference type="Proteomes" id="UP000245133"/>
    </source>
</evidence>
<dbReference type="OrthoDB" id="328345at2"/>
<protein>
    <submittedName>
        <fullName evidence="1">Uncharacterized protein</fullName>
    </submittedName>
</protein>
<comment type="caution">
    <text evidence="1">The sequence shown here is derived from an EMBL/GenBank/DDBJ whole genome shotgun (WGS) entry which is preliminary data.</text>
</comment>
<dbReference type="AlphaFoldDB" id="A0A2P2DYI3"/>
<sequence length="248" mass="29315">MSVDFSHLDEALLERHPERKSLCPGREKASSFVSLAKSFEQFDFTIEEKETIQECFSQIIFTAMEHFPENIFWDFDFVFYQMLVDSNKSEQGVKGYWIEFSKRIGDIFCTFGIQSKIKFRYIHDWLYGYDWLKWTLEKKREAEDPSPLGIPFLSYIRDRGLGLLELIDRDDRNYPDLGGVFRNPFFFSRSKEEEILLHTSLSSSAYIPIEAWKSKAFPRCDRNYSLLRLERAKELNLLPNDLPGSHKI</sequence>
<reference evidence="1 2" key="1">
    <citation type="submission" date="2018-02" db="EMBL/GenBank/DDBJ databases">
        <title>Novel Leptospira species isolated from soil and water in Japan.</title>
        <authorList>
            <person name="Nakao R."/>
            <person name="Masuzawa T."/>
        </authorList>
    </citation>
    <scope>NUCLEOTIDE SEQUENCE [LARGE SCALE GENOMIC DNA]</scope>
    <source>
        <strain evidence="1 2">YH101</strain>
    </source>
</reference>
<gene>
    <name evidence="1" type="ORF">LPTSP4_11760</name>
</gene>
<dbReference type="Proteomes" id="UP000245133">
    <property type="component" value="Unassembled WGS sequence"/>
</dbReference>
<dbReference type="EMBL" id="BFBB01000003">
    <property type="protein sequence ID" value="GBF49660.1"/>
    <property type="molecule type" value="Genomic_DNA"/>
</dbReference>
<name>A0A2P2DYI3_9LEPT</name>
<accession>A0A2P2DYI3</accession>